<dbReference type="OrthoDB" id="411394at2759"/>
<dbReference type="InterPro" id="IPR000719">
    <property type="entry name" value="Prot_kinase_dom"/>
</dbReference>
<evidence type="ECO:0000256" key="5">
    <source>
        <dbReference type="ARBA" id="ARBA00019973"/>
    </source>
</evidence>
<accession>A0A014P222</accession>
<proteinExistence type="predicted"/>
<comment type="catalytic activity">
    <reaction evidence="9">
        <text>L-seryl-[protein] + ATP = O-phospho-L-seryl-[protein] + ADP + H(+)</text>
        <dbReference type="Rhea" id="RHEA:17989"/>
        <dbReference type="Rhea" id="RHEA-COMP:9863"/>
        <dbReference type="Rhea" id="RHEA-COMP:11604"/>
        <dbReference type="ChEBI" id="CHEBI:15378"/>
        <dbReference type="ChEBI" id="CHEBI:29999"/>
        <dbReference type="ChEBI" id="CHEBI:30616"/>
        <dbReference type="ChEBI" id="CHEBI:83421"/>
        <dbReference type="ChEBI" id="CHEBI:456216"/>
        <dbReference type="EC" id="2.7.11.1"/>
    </reaction>
</comment>
<dbReference type="GO" id="GO:0004674">
    <property type="term" value="F:protein serine/threonine kinase activity"/>
    <property type="evidence" value="ECO:0007669"/>
    <property type="project" value="UniProtKB-EC"/>
</dbReference>
<evidence type="ECO:0000256" key="2">
    <source>
        <dbReference type="ARBA" id="ARBA00011534"/>
    </source>
</evidence>
<dbReference type="InterPro" id="IPR052396">
    <property type="entry name" value="Meiotic_Drive_Suppr_Kinase"/>
</dbReference>
<dbReference type="EMBL" id="JELW01000084">
    <property type="protein sequence ID" value="EXU95373.1"/>
    <property type="molecule type" value="Genomic_DNA"/>
</dbReference>
<feature type="compositionally biased region" description="Polar residues" evidence="10">
    <location>
        <begin position="443"/>
        <end position="460"/>
    </location>
</feature>
<feature type="region of interest" description="Disordered" evidence="10">
    <location>
        <begin position="25"/>
        <end position="50"/>
    </location>
</feature>
<keyword evidence="12" id="KW-0808">Transferase</keyword>
<evidence type="ECO:0000256" key="6">
    <source>
        <dbReference type="ARBA" id="ARBA00030980"/>
    </source>
</evidence>
<sequence length="698" mass="79124">MTERTRIEELERLLREAELRAELADRQRLEERQRAEREEQRAETAEEQTRRTTLDEYIAACHGLVFSKFAVETEKSLTSKGSITNPRNKLCPTSLQPWSDFLEQQRIASGVLYDAFPTETRLFESRNFLSGLGHRISQRPIANEKDLEYFLHNSVEDPVRSILHQLKEVAEIQAVYGIGGGIIFENHLNAISDVSPEVVDRESALLPSTPDQKWPSNQLRPDQICVYRSEDGQPAKRSMVYVCEYKAPHKLTAQHLRAGLRPMDMYKEVVNRKTVPTSADPEGRFQYHAERLTAAAVSQTYHYMIEGGLNFGLLTTGEAIVILMIDWDNPQTLYYHLAEPGPEVSAHPHNFHSCTAVGQYLAFTLIALSRHGQSSSMVRRSAGKSPYPFRHPRRKPDCPDEPSNQPTRRDSPEPSDDESRGKLPDTPSPAERRSGGGGRGLAQRSQRIQARQTRDAPSSQRAEHAIQYCTQKCLAELLEESLDNGVTPLADGGSRGVLFRVTLLTYGYTFVGKGTVRAFIKDLEHEAAVYERLEPAQGVSIPVFLGTVDLRAMNKIYYYDHRVYIVHLMFLSWGGYKLDDVRIAHGLGKRLAGQTLQSLRSMHSQGVVHNDVRGANMLFNPETNRIMVIDFERAELVQPPRRALAQLVPNKRAWSYEIPDKMTKRDENSCRYQGRVDVGSDILMARSAFSELNWYTSK</sequence>
<dbReference type="InterPro" id="IPR008266">
    <property type="entry name" value="Tyr_kinase_AS"/>
</dbReference>
<dbReference type="PANTHER" id="PTHR37171">
    <property type="entry name" value="SERINE/THREONINE-PROTEIN KINASE YRZF-RELATED"/>
    <property type="match status" value="1"/>
</dbReference>
<dbReference type="AlphaFoldDB" id="A0A014P222"/>
<evidence type="ECO:0000256" key="7">
    <source>
        <dbReference type="ARBA" id="ARBA00033194"/>
    </source>
</evidence>
<evidence type="ECO:0000256" key="4">
    <source>
        <dbReference type="ARBA" id="ARBA00013948"/>
    </source>
</evidence>
<dbReference type="eggNOG" id="ENOG502SJ0M">
    <property type="taxonomic scope" value="Eukaryota"/>
</dbReference>
<dbReference type="InterPro" id="IPR011009">
    <property type="entry name" value="Kinase-like_dom_sf"/>
</dbReference>
<evidence type="ECO:0000313" key="13">
    <source>
        <dbReference type="Proteomes" id="UP000030151"/>
    </source>
</evidence>
<comment type="caution">
    <text evidence="12">The sequence shown here is derived from an EMBL/GenBank/DDBJ whole genome shotgun (WGS) entry which is preliminary data.</text>
</comment>
<dbReference type="HOGENOM" id="CLU_010672_2_0_1"/>
<comment type="catalytic activity">
    <reaction evidence="8">
        <text>L-threonyl-[protein] + ATP = O-phospho-L-threonyl-[protein] + ADP + H(+)</text>
        <dbReference type="Rhea" id="RHEA:46608"/>
        <dbReference type="Rhea" id="RHEA-COMP:11060"/>
        <dbReference type="Rhea" id="RHEA-COMP:11605"/>
        <dbReference type="ChEBI" id="CHEBI:15378"/>
        <dbReference type="ChEBI" id="CHEBI:30013"/>
        <dbReference type="ChEBI" id="CHEBI:30616"/>
        <dbReference type="ChEBI" id="CHEBI:61977"/>
        <dbReference type="ChEBI" id="CHEBI:456216"/>
        <dbReference type="EC" id="2.7.11.1"/>
    </reaction>
</comment>
<dbReference type="Pfam" id="PF00069">
    <property type="entry name" value="Pkinase"/>
    <property type="match status" value="1"/>
</dbReference>
<gene>
    <name evidence="12" type="ORF">X797_011561</name>
</gene>
<comment type="function">
    <text evidence="1">Component of the EKC/KEOPS complex that is required for the formation of a threonylcarbamoyl group on adenosine at position 37 (t(6)A37) in tRNAs that read codons beginning with adenine. The complex is probably involved in the transfer of the threonylcarbamoyl moiety of threonylcarbamoyl-AMP (TC-AMP) to the N6 group of A37. BUD32 has ATPase activity in the context of the EKC/KEOPS complex and likely plays a supporting role to the catalytic subunit KAE1. The EKC/KEOPS complex also promotes both telomere uncapping and telomere elongation. The complex is required for efficient recruitment of transcriptional coactivators.</text>
</comment>
<evidence type="ECO:0000259" key="11">
    <source>
        <dbReference type="PROSITE" id="PS50011"/>
    </source>
</evidence>
<evidence type="ECO:0000256" key="9">
    <source>
        <dbReference type="ARBA" id="ARBA00048679"/>
    </source>
</evidence>
<dbReference type="PROSITE" id="PS50011">
    <property type="entry name" value="PROTEIN_KINASE_DOM"/>
    <property type="match status" value="1"/>
</dbReference>
<dbReference type="Gene3D" id="1.10.510.10">
    <property type="entry name" value="Transferase(Phosphotransferase) domain 1"/>
    <property type="match status" value="1"/>
</dbReference>
<dbReference type="SUPFAM" id="SSF56112">
    <property type="entry name" value="Protein kinase-like (PK-like)"/>
    <property type="match status" value="1"/>
</dbReference>
<evidence type="ECO:0000256" key="10">
    <source>
        <dbReference type="SAM" id="MobiDB-lite"/>
    </source>
</evidence>
<feature type="domain" description="Protein kinase" evidence="11">
    <location>
        <begin position="484"/>
        <end position="698"/>
    </location>
</feature>
<evidence type="ECO:0000256" key="3">
    <source>
        <dbReference type="ARBA" id="ARBA00012513"/>
    </source>
</evidence>
<organism evidence="12 13">
    <name type="scientific">Metarhizium robertsii</name>
    <dbReference type="NCBI Taxonomy" id="568076"/>
    <lineage>
        <taxon>Eukaryota</taxon>
        <taxon>Fungi</taxon>
        <taxon>Dikarya</taxon>
        <taxon>Ascomycota</taxon>
        <taxon>Pezizomycotina</taxon>
        <taxon>Sordariomycetes</taxon>
        <taxon>Hypocreomycetidae</taxon>
        <taxon>Hypocreales</taxon>
        <taxon>Clavicipitaceae</taxon>
        <taxon>Metarhizium</taxon>
    </lineage>
</organism>
<name>A0A014P222_9HYPO</name>
<feature type="region of interest" description="Disordered" evidence="10">
    <location>
        <begin position="374"/>
        <end position="462"/>
    </location>
</feature>
<evidence type="ECO:0000256" key="1">
    <source>
        <dbReference type="ARBA" id="ARBA00003747"/>
    </source>
</evidence>
<dbReference type="GO" id="GO:0005524">
    <property type="term" value="F:ATP binding"/>
    <property type="evidence" value="ECO:0007669"/>
    <property type="project" value="InterPro"/>
</dbReference>
<dbReference type="PANTHER" id="PTHR37171:SF1">
    <property type="entry name" value="SERINE_THREONINE-PROTEIN KINASE YRZF-RELATED"/>
    <property type="match status" value="1"/>
</dbReference>
<keyword evidence="12" id="KW-0418">Kinase</keyword>
<dbReference type="Proteomes" id="UP000030151">
    <property type="component" value="Unassembled WGS sequence"/>
</dbReference>
<feature type="compositionally biased region" description="Basic and acidic residues" evidence="10">
    <location>
        <begin position="407"/>
        <end position="423"/>
    </location>
</feature>
<dbReference type="EC" id="2.7.11.1" evidence="3"/>
<reference evidence="12 13" key="1">
    <citation type="submission" date="2014-02" db="EMBL/GenBank/DDBJ databases">
        <title>The genome sequence of the entomopathogenic fungus Metarhizium robertsii ARSEF 2575.</title>
        <authorList>
            <person name="Giuliano Garisto Donzelli B."/>
            <person name="Roe B.A."/>
            <person name="Macmil S.L."/>
            <person name="Krasnoff S.B."/>
            <person name="Gibson D.M."/>
        </authorList>
    </citation>
    <scope>NUCLEOTIDE SEQUENCE [LARGE SCALE GENOMIC DNA]</scope>
    <source>
        <strain evidence="12 13">ARSEF 2575</strain>
    </source>
</reference>
<protein>
    <recommendedName>
        <fullName evidence="5">EKC/KEOPS complex subunit BUD32</fullName>
        <ecNumber evidence="3">2.7.11.1</ecNumber>
    </recommendedName>
    <alternativeName>
        <fullName evidence="6 7">Atypical Serine/threonine protein kinase BUD32</fullName>
    </alternativeName>
    <alternativeName>
        <fullName evidence="4">EKC/KEOPS complex subunit bud32</fullName>
    </alternativeName>
</protein>
<dbReference type="PROSITE" id="PS00109">
    <property type="entry name" value="PROTEIN_KINASE_TYR"/>
    <property type="match status" value="1"/>
</dbReference>
<evidence type="ECO:0000313" key="12">
    <source>
        <dbReference type="EMBL" id="EXU95373.1"/>
    </source>
</evidence>
<comment type="subunit">
    <text evidence="2">Component of the EKC/KEOPS complex composed of at least BUD32, CGI121, GON7, KAE1 and PCC1; the whole complex dimerizes.</text>
</comment>
<evidence type="ECO:0000256" key="8">
    <source>
        <dbReference type="ARBA" id="ARBA00047899"/>
    </source>
</evidence>